<evidence type="ECO:0000256" key="1">
    <source>
        <dbReference type="SAM" id="MobiDB-lite"/>
    </source>
</evidence>
<evidence type="ECO:0000313" key="4">
    <source>
        <dbReference type="Proteomes" id="UP000046392"/>
    </source>
</evidence>
<sequence>MNFLPIIALYIIVIFHIAYVPIKANPSNSDDDEEPLLGGKDLDRTNSVRKKSKTRSSKLHSRRWSHISHSDNSVRRPSLDYQRCALNIKSYLGNLKIHSSLYSTVWSGFKYIDVVHNVYRDYIRRIILHINLLRMLHGACPLQESITLDELAQISAKTFSKNNLAKIRYEGYGVSKDYVHCFRLADVVERLYSTRIFYSYNRKYGKKLAKQFTQLIWRSTTQIGIGISKWRDHFHVVIIYYPKGNIEGHYGNNVFEKKISWKEMAKIK</sequence>
<feature type="region of interest" description="Disordered" evidence="1">
    <location>
        <begin position="27"/>
        <end position="74"/>
    </location>
</feature>
<dbReference type="SUPFAM" id="SSF55797">
    <property type="entry name" value="PR-1-like"/>
    <property type="match status" value="1"/>
</dbReference>
<accession>A0A0N5C4H0</accession>
<proteinExistence type="predicted"/>
<protein>
    <submittedName>
        <fullName evidence="5">SCP domain-containing protein</fullName>
    </submittedName>
</protein>
<keyword evidence="2" id="KW-0732">Signal</keyword>
<dbReference type="WBParaSite" id="SPAL_0001285200.1">
    <property type="protein sequence ID" value="SPAL_0001285200.1"/>
    <property type="gene ID" value="SPAL_0001285200"/>
</dbReference>
<evidence type="ECO:0000256" key="2">
    <source>
        <dbReference type="SAM" id="SignalP"/>
    </source>
</evidence>
<dbReference type="Pfam" id="PF00188">
    <property type="entry name" value="CAP"/>
    <property type="match status" value="1"/>
</dbReference>
<evidence type="ECO:0000259" key="3">
    <source>
        <dbReference type="SMART" id="SM00198"/>
    </source>
</evidence>
<keyword evidence="4" id="KW-1185">Reference proteome</keyword>
<evidence type="ECO:0000313" key="5">
    <source>
        <dbReference type="WBParaSite" id="SPAL_0001285200.1"/>
    </source>
</evidence>
<reference evidence="5" key="1">
    <citation type="submission" date="2017-02" db="UniProtKB">
        <authorList>
            <consortium name="WormBaseParasite"/>
        </authorList>
    </citation>
    <scope>IDENTIFICATION</scope>
</reference>
<feature type="chain" id="PRO_5005895336" evidence="2">
    <location>
        <begin position="25"/>
        <end position="268"/>
    </location>
</feature>
<name>A0A0N5C4H0_STREA</name>
<dbReference type="Proteomes" id="UP000046392">
    <property type="component" value="Unplaced"/>
</dbReference>
<dbReference type="InterPro" id="IPR035940">
    <property type="entry name" value="CAP_sf"/>
</dbReference>
<dbReference type="InterPro" id="IPR014044">
    <property type="entry name" value="CAP_dom"/>
</dbReference>
<dbReference type="AlphaFoldDB" id="A0A0N5C4H0"/>
<dbReference type="SMART" id="SM00198">
    <property type="entry name" value="SCP"/>
    <property type="match status" value="1"/>
</dbReference>
<organism evidence="4 5">
    <name type="scientific">Strongyloides papillosus</name>
    <name type="common">Intestinal threadworm</name>
    <dbReference type="NCBI Taxonomy" id="174720"/>
    <lineage>
        <taxon>Eukaryota</taxon>
        <taxon>Metazoa</taxon>
        <taxon>Ecdysozoa</taxon>
        <taxon>Nematoda</taxon>
        <taxon>Chromadorea</taxon>
        <taxon>Rhabditida</taxon>
        <taxon>Tylenchina</taxon>
        <taxon>Panagrolaimomorpha</taxon>
        <taxon>Strongyloidoidea</taxon>
        <taxon>Strongyloididae</taxon>
        <taxon>Strongyloides</taxon>
    </lineage>
</organism>
<dbReference type="Gene3D" id="3.40.33.10">
    <property type="entry name" value="CAP"/>
    <property type="match status" value="1"/>
</dbReference>
<feature type="compositionally biased region" description="Basic residues" evidence="1">
    <location>
        <begin position="47"/>
        <end position="66"/>
    </location>
</feature>
<feature type="signal peptide" evidence="2">
    <location>
        <begin position="1"/>
        <end position="24"/>
    </location>
</feature>
<feature type="domain" description="SCP" evidence="3">
    <location>
        <begin position="121"/>
        <end position="248"/>
    </location>
</feature>